<proteinExistence type="predicted"/>
<dbReference type="RefSeq" id="WP_378269909.1">
    <property type="nucleotide sequence ID" value="NZ_JBHUKR010000021.1"/>
</dbReference>
<sequence>MIEVSTQELSLQDADLLPTREALSFIHATNVAVAVGRHAVANAHQTIVVILGGHER</sequence>
<dbReference type="Proteomes" id="UP001597417">
    <property type="component" value="Unassembled WGS sequence"/>
</dbReference>
<organism evidence="1 2">
    <name type="scientific">Amycolatopsis pigmentata</name>
    <dbReference type="NCBI Taxonomy" id="450801"/>
    <lineage>
        <taxon>Bacteria</taxon>
        <taxon>Bacillati</taxon>
        <taxon>Actinomycetota</taxon>
        <taxon>Actinomycetes</taxon>
        <taxon>Pseudonocardiales</taxon>
        <taxon>Pseudonocardiaceae</taxon>
        <taxon>Amycolatopsis</taxon>
    </lineage>
</organism>
<keyword evidence="2" id="KW-1185">Reference proteome</keyword>
<dbReference type="EMBL" id="JBHUKR010000021">
    <property type="protein sequence ID" value="MFD2421380.1"/>
    <property type="molecule type" value="Genomic_DNA"/>
</dbReference>
<reference evidence="2" key="1">
    <citation type="journal article" date="2019" name="Int. J. Syst. Evol. Microbiol.">
        <title>The Global Catalogue of Microorganisms (GCM) 10K type strain sequencing project: providing services to taxonomists for standard genome sequencing and annotation.</title>
        <authorList>
            <consortium name="The Broad Institute Genomics Platform"/>
            <consortium name="The Broad Institute Genome Sequencing Center for Infectious Disease"/>
            <person name="Wu L."/>
            <person name="Ma J."/>
        </authorList>
    </citation>
    <scope>NUCLEOTIDE SEQUENCE [LARGE SCALE GENOMIC DNA]</scope>
    <source>
        <strain evidence="2">CGMCC 4.7645</strain>
    </source>
</reference>
<evidence type="ECO:0000313" key="1">
    <source>
        <dbReference type="EMBL" id="MFD2421380.1"/>
    </source>
</evidence>
<comment type="caution">
    <text evidence="1">The sequence shown here is derived from an EMBL/GenBank/DDBJ whole genome shotgun (WGS) entry which is preliminary data.</text>
</comment>
<name>A0ABW5G2A1_9PSEU</name>
<gene>
    <name evidence="1" type="ORF">ACFSXZ_34120</name>
</gene>
<protein>
    <submittedName>
        <fullName evidence="1">Uncharacterized protein</fullName>
    </submittedName>
</protein>
<accession>A0ABW5G2A1</accession>
<evidence type="ECO:0000313" key="2">
    <source>
        <dbReference type="Proteomes" id="UP001597417"/>
    </source>
</evidence>